<accession>A0AAN5HYU4</accession>
<keyword evidence="1" id="KW-0812">Transmembrane</keyword>
<feature type="non-terminal residue" evidence="2">
    <location>
        <position position="169"/>
    </location>
</feature>
<reference evidence="3" key="1">
    <citation type="submission" date="2022-10" db="EMBL/GenBank/DDBJ databases">
        <title>Genome assembly of Pristionchus species.</title>
        <authorList>
            <person name="Yoshida K."/>
            <person name="Sommer R.J."/>
        </authorList>
    </citation>
    <scope>NUCLEOTIDE SEQUENCE [LARGE SCALE GENOMIC DNA]</scope>
    <source>
        <strain evidence="3">RS5460</strain>
    </source>
</reference>
<dbReference type="EMBL" id="BTRK01000004">
    <property type="protein sequence ID" value="GMR45882.1"/>
    <property type="molecule type" value="Genomic_DNA"/>
</dbReference>
<sequence length="169" mass="19502">MSLSKISRRPLRNTVAIFGLRHASDARGLPPTAPKQLSTPGESGFFSYSRNWSRDKKYNLDHAPQKGDTPLSFLVRRLGHAYEVYPLIVLCSAWVVLFAFTGYWSFDKAEIWLNRGNDSAPWSWERVRDNYWKQNTLVFDPEGVTHKRLEIMEILQDQMLEAAGKRGTR</sequence>
<evidence type="ECO:0000256" key="1">
    <source>
        <dbReference type="SAM" id="Phobius"/>
    </source>
</evidence>
<feature type="transmembrane region" description="Helical" evidence="1">
    <location>
        <begin position="84"/>
        <end position="106"/>
    </location>
</feature>
<comment type="caution">
    <text evidence="2">The sequence shown here is derived from an EMBL/GenBank/DDBJ whole genome shotgun (WGS) entry which is preliminary data.</text>
</comment>
<protein>
    <submittedName>
        <fullName evidence="2">Uncharacterized protein</fullName>
    </submittedName>
</protein>
<gene>
    <name evidence="2" type="ORF">PMAYCL1PPCAC_16077</name>
</gene>
<keyword evidence="1" id="KW-1133">Transmembrane helix</keyword>
<name>A0AAN5HYU4_9BILA</name>
<organism evidence="2 3">
    <name type="scientific">Pristionchus mayeri</name>
    <dbReference type="NCBI Taxonomy" id="1317129"/>
    <lineage>
        <taxon>Eukaryota</taxon>
        <taxon>Metazoa</taxon>
        <taxon>Ecdysozoa</taxon>
        <taxon>Nematoda</taxon>
        <taxon>Chromadorea</taxon>
        <taxon>Rhabditida</taxon>
        <taxon>Rhabditina</taxon>
        <taxon>Diplogasteromorpha</taxon>
        <taxon>Diplogasteroidea</taxon>
        <taxon>Neodiplogasteridae</taxon>
        <taxon>Pristionchus</taxon>
    </lineage>
</organism>
<dbReference type="Proteomes" id="UP001328107">
    <property type="component" value="Unassembled WGS sequence"/>
</dbReference>
<proteinExistence type="predicted"/>
<evidence type="ECO:0000313" key="3">
    <source>
        <dbReference type="Proteomes" id="UP001328107"/>
    </source>
</evidence>
<evidence type="ECO:0000313" key="2">
    <source>
        <dbReference type="EMBL" id="GMR45882.1"/>
    </source>
</evidence>
<dbReference type="AlphaFoldDB" id="A0AAN5HYU4"/>
<keyword evidence="3" id="KW-1185">Reference proteome</keyword>
<keyword evidence="1" id="KW-0472">Membrane</keyword>